<dbReference type="InterPro" id="IPR006180">
    <property type="entry name" value="3-OHacyl-CoA_DH_CS"/>
</dbReference>
<keyword evidence="5" id="KW-0520">NAD</keyword>
<dbReference type="InterPro" id="IPR022694">
    <property type="entry name" value="3-OHacyl-CoA_DH"/>
</dbReference>
<feature type="site" description="Important for catalytic activity" evidence="4">
    <location>
        <position position="140"/>
    </location>
</feature>
<dbReference type="Pfam" id="PF02737">
    <property type="entry name" value="3HCDH_N"/>
    <property type="match status" value="1"/>
</dbReference>
<evidence type="ECO:0000256" key="4">
    <source>
        <dbReference type="PIRSR" id="PIRSR000105-1"/>
    </source>
</evidence>
<proteinExistence type="inferred from homology"/>
<dbReference type="GO" id="GO:0006631">
    <property type="term" value="P:fatty acid metabolic process"/>
    <property type="evidence" value="ECO:0007669"/>
    <property type="project" value="InterPro"/>
</dbReference>
<dbReference type="Gene3D" id="1.10.1040.10">
    <property type="entry name" value="N-(1-d-carboxylethyl)-l-norvaline Dehydrogenase, domain 2"/>
    <property type="match status" value="1"/>
</dbReference>
<feature type="binding site" evidence="5">
    <location>
        <position position="97"/>
    </location>
    <ligand>
        <name>NAD(+)</name>
        <dbReference type="ChEBI" id="CHEBI:57540"/>
    </ligand>
</feature>
<dbReference type="Pfam" id="PF00725">
    <property type="entry name" value="3HCDH"/>
    <property type="match status" value="1"/>
</dbReference>
<evidence type="ECO:0000256" key="5">
    <source>
        <dbReference type="PIRSR" id="PIRSR000105-2"/>
    </source>
</evidence>
<dbReference type="FunFam" id="3.40.50.720:FF:000009">
    <property type="entry name" value="Fatty oxidation complex, alpha subunit"/>
    <property type="match status" value="1"/>
</dbReference>
<feature type="binding site" evidence="5">
    <location>
        <position position="92"/>
    </location>
    <ligand>
        <name>NAD(+)</name>
        <dbReference type="ChEBI" id="CHEBI:57540"/>
    </ligand>
</feature>
<reference evidence="8" key="1">
    <citation type="submission" date="2024-06" db="EMBL/GenBank/DDBJ databases">
        <authorList>
            <person name="Fan A."/>
            <person name="Zhang F.Y."/>
            <person name="Zhang L."/>
        </authorList>
    </citation>
    <scope>NUCLEOTIDE SEQUENCE</scope>
    <source>
        <strain evidence="8">Y61</strain>
    </source>
</reference>
<feature type="binding site" evidence="5">
    <location>
        <begin position="10"/>
        <end position="15"/>
    </location>
    <ligand>
        <name>NAD(+)</name>
        <dbReference type="ChEBI" id="CHEBI:57540"/>
    </ligand>
</feature>
<evidence type="ECO:0000313" key="8">
    <source>
        <dbReference type="EMBL" id="XCJ16841.1"/>
    </source>
</evidence>
<name>A0AAU8IEU6_9BACL</name>
<dbReference type="GO" id="GO:0070403">
    <property type="term" value="F:NAD+ binding"/>
    <property type="evidence" value="ECO:0007669"/>
    <property type="project" value="InterPro"/>
</dbReference>
<feature type="binding site" evidence="5">
    <location>
        <position position="274"/>
    </location>
    <ligand>
        <name>NAD(+)</name>
        <dbReference type="ChEBI" id="CHEBI:57540"/>
    </ligand>
</feature>
<feature type="binding site" evidence="5">
    <location>
        <position position="119"/>
    </location>
    <ligand>
        <name>NAD(+)</name>
        <dbReference type="ChEBI" id="CHEBI:57540"/>
    </ligand>
</feature>
<dbReference type="PANTHER" id="PTHR48075:SF5">
    <property type="entry name" value="3-HYDROXYBUTYRYL-COA DEHYDROGENASE"/>
    <property type="match status" value="1"/>
</dbReference>
<dbReference type="Gene3D" id="3.40.50.720">
    <property type="entry name" value="NAD(P)-binding Rossmann-like Domain"/>
    <property type="match status" value="1"/>
</dbReference>
<feature type="binding site" evidence="5">
    <location>
        <position position="143"/>
    </location>
    <ligand>
        <name>NAD(+)</name>
        <dbReference type="ChEBI" id="CHEBI:57540"/>
    </ligand>
</feature>
<evidence type="ECO:0000256" key="3">
    <source>
        <dbReference type="ARBA" id="ARBA00023002"/>
    </source>
</evidence>
<evidence type="ECO:0000256" key="2">
    <source>
        <dbReference type="ARBA" id="ARBA00009463"/>
    </source>
</evidence>
<gene>
    <name evidence="8" type="ORF">ABNN70_14590</name>
</gene>
<dbReference type="EC" id="1.1.1.157" evidence="8"/>
<dbReference type="SUPFAM" id="SSF48179">
    <property type="entry name" value="6-phosphogluconate dehydrogenase C-terminal domain-like"/>
    <property type="match status" value="1"/>
</dbReference>
<organism evidence="8">
    <name type="scientific">Sporolactobacillus sp. Y61</name>
    <dbReference type="NCBI Taxonomy" id="3160863"/>
    <lineage>
        <taxon>Bacteria</taxon>
        <taxon>Bacillati</taxon>
        <taxon>Bacillota</taxon>
        <taxon>Bacilli</taxon>
        <taxon>Bacillales</taxon>
        <taxon>Sporolactobacillaceae</taxon>
        <taxon>Sporolactobacillus</taxon>
    </lineage>
</organism>
<dbReference type="RefSeq" id="WP_353948212.1">
    <property type="nucleotide sequence ID" value="NZ_CP159510.1"/>
</dbReference>
<comment type="pathway">
    <text evidence="1">Lipid metabolism; butanoate metabolism.</text>
</comment>
<feature type="domain" description="3-hydroxyacyl-CoA dehydrogenase C-terminal" evidence="6">
    <location>
        <begin position="186"/>
        <end position="282"/>
    </location>
</feature>
<feature type="binding site" evidence="5">
    <location>
        <position position="33"/>
    </location>
    <ligand>
        <name>NAD(+)</name>
        <dbReference type="ChEBI" id="CHEBI:57540"/>
    </ligand>
</feature>
<evidence type="ECO:0000256" key="1">
    <source>
        <dbReference type="ARBA" id="ARBA00005086"/>
    </source>
</evidence>
<dbReference type="EMBL" id="CP159510">
    <property type="protein sequence ID" value="XCJ16841.1"/>
    <property type="molecule type" value="Genomic_DNA"/>
</dbReference>
<evidence type="ECO:0000259" key="7">
    <source>
        <dbReference type="Pfam" id="PF02737"/>
    </source>
</evidence>
<dbReference type="SUPFAM" id="SSF51735">
    <property type="entry name" value="NAD(P)-binding Rossmann-fold domains"/>
    <property type="match status" value="1"/>
</dbReference>
<dbReference type="NCBIfam" id="NF005875">
    <property type="entry name" value="PRK07819.1"/>
    <property type="match status" value="1"/>
</dbReference>
<accession>A0AAU8IEU6</accession>
<sequence length="285" mass="30990">MPIHTVAVIGSGQMGAGIAQVMAQGGKKVLLNDITEERIQKGKERIADHLARSVKKGRITEAERGGVIENIHVAADIEATASADFIIEAATEDPNIKKRIFRQLDQLAGQKAILASNTSSIAITEIASVTRRSGQVIGMHFFNPVPVMKLVEVVRGLDTSEKTLQTTLHLAEALGKVPVKINDFPGFAANRILLPMINEAVYCVYEGVSGAEEIDQVMRLGANHPMGPLALADLIGLDTCLSIMEVLYQGYGDPKYRPCPLLRKYVQAGWLGRKTGRGFYHYEKG</sequence>
<comment type="similarity">
    <text evidence="2">Belongs to the 3-hydroxyacyl-CoA dehydrogenase family.</text>
</comment>
<dbReference type="InterPro" id="IPR006108">
    <property type="entry name" value="3HC_DH_C"/>
</dbReference>
<dbReference type="GO" id="GO:0008691">
    <property type="term" value="F:3-hydroxybutyryl-CoA dehydrogenase activity"/>
    <property type="evidence" value="ECO:0007669"/>
    <property type="project" value="UniProtKB-EC"/>
</dbReference>
<dbReference type="InterPro" id="IPR013328">
    <property type="entry name" value="6PGD_dom2"/>
</dbReference>
<dbReference type="InterPro" id="IPR008927">
    <property type="entry name" value="6-PGluconate_DH-like_C_sf"/>
</dbReference>
<dbReference type="InterPro" id="IPR036291">
    <property type="entry name" value="NAD(P)-bd_dom_sf"/>
</dbReference>
<evidence type="ECO:0000259" key="6">
    <source>
        <dbReference type="Pfam" id="PF00725"/>
    </source>
</evidence>
<dbReference type="InterPro" id="IPR006176">
    <property type="entry name" value="3-OHacyl-CoA_DH_NAD-bd"/>
</dbReference>
<dbReference type="AlphaFoldDB" id="A0AAU8IEU6"/>
<dbReference type="PANTHER" id="PTHR48075">
    <property type="entry name" value="3-HYDROXYACYL-COA DEHYDROGENASE FAMILY PROTEIN"/>
    <property type="match status" value="1"/>
</dbReference>
<dbReference type="NCBIfam" id="NF004474">
    <property type="entry name" value="PRK05808.1"/>
    <property type="match status" value="1"/>
</dbReference>
<dbReference type="PROSITE" id="PS00067">
    <property type="entry name" value="3HCDH"/>
    <property type="match status" value="1"/>
</dbReference>
<dbReference type="PIRSF" id="PIRSF000105">
    <property type="entry name" value="HCDH"/>
    <property type="match status" value="1"/>
</dbReference>
<feature type="domain" description="3-hydroxyacyl-CoA dehydrogenase NAD binding" evidence="7">
    <location>
        <begin position="5"/>
        <end position="183"/>
    </location>
</feature>
<protein>
    <submittedName>
        <fullName evidence="8">3-hydroxybutyryl-CoA dehydrogenase</fullName>
        <ecNumber evidence="8">1.1.1.157</ecNumber>
    </submittedName>
</protein>
<keyword evidence="3 8" id="KW-0560">Oxidoreductase</keyword>